<dbReference type="EMBL" id="JFHN01000034">
    <property type="protein sequence ID" value="EXU76297.1"/>
    <property type="molecule type" value="Genomic_DNA"/>
</dbReference>
<comment type="caution">
    <text evidence="1">The sequence shown here is derived from an EMBL/GenBank/DDBJ whole genome shotgun (WGS) entry which is preliminary data.</text>
</comment>
<dbReference type="STRING" id="69222.BG55_06285"/>
<dbReference type="PATRIC" id="fig|69222.5.peg.1296"/>
<dbReference type="InterPro" id="IPR015424">
    <property type="entry name" value="PyrdxlP-dep_Trfase"/>
</dbReference>
<reference evidence="1 2" key="1">
    <citation type="submission" date="2014-02" db="EMBL/GenBank/DDBJ databases">
        <title>Draft genome of Erwinia mallotivora strain BT-MARDI, a papaya dieback pathogen.</title>
        <authorList>
            <person name="Redzuan R."/>
            <person name="Abu Bakar N."/>
            <person name="Badrun R."/>
            <person name="Mohd Raih M.F."/>
            <person name="Rozano L."/>
            <person name="Mat Amin N."/>
        </authorList>
    </citation>
    <scope>NUCLEOTIDE SEQUENCE [LARGE SCALE GENOMIC DNA]</scope>
    <source>
        <strain evidence="1 2">BT-MARDI</strain>
    </source>
</reference>
<dbReference type="Proteomes" id="UP000019918">
    <property type="component" value="Unassembled WGS sequence"/>
</dbReference>
<dbReference type="OrthoDB" id="5179511at2"/>
<protein>
    <recommendedName>
        <fullName evidence="3">Aminotransferase class I/classII domain-containing protein</fullName>
    </recommendedName>
</protein>
<dbReference type="SUPFAM" id="SSF53383">
    <property type="entry name" value="PLP-dependent transferases"/>
    <property type="match status" value="1"/>
</dbReference>
<dbReference type="AlphaFoldDB" id="A0A014PZA3"/>
<name>A0A014PZA3_9GAMM</name>
<keyword evidence="2" id="KW-1185">Reference proteome</keyword>
<dbReference type="RefSeq" id="WP_034935454.1">
    <property type="nucleotide sequence ID" value="NZ_JFHN01000034.1"/>
</dbReference>
<sequence length="352" mass="39652">MKDTSAISSYYNSMSELHADVQLQKEGKSSTVLWDPFISGARRQAEITFSNMLGYNDCRLVNCGMAAIYSVLVAELRQCKKIITSPKTYFETEILFDDFIPPDVEIVRCDRFFDVPDTENCLLYFEPYINDPVSGSVISGRDDIRKLCEKYKTVIIDNSLFGPGLSLHEIAADNLIVIESGVKHSCEDFVFGAIFFNKNAEYLDKTIKTTGSALCSVLVSKLQQHLDGGDFTYRKRFLNDINFSTVKSHFFNVTVPSLDHCVAPVIYLVPQTQISVLLDLPLLVDLTVKNGYPDLVRAGFGWSKTCMRSYADDGLNQKNGLNYIRISLGCEGKEFLFRLLATVEDLCKKLYL</sequence>
<evidence type="ECO:0000313" key="2">
    <source>
        <dbReference type="Proteomes" id="UP000019918"/>
    </source>
</evidence>
<proteinExistence type="predicted"/>
<evidence type="ECO:0000313" key="1">
    <source>
        <dbReference type="EMBL" id="EXU76297.1"/>
    </source>
</evidence>
<dbReference type="InterPro" id="IPR015421">
    <property type="entry name" value="PyrdxlP-dep_Trfase_major"/>
</dbReference>
<organism evidence="1 2">
    <name type="scientific">Erwinia mallotivora</name>
    <dbReference type="NCBI Taxonomy" id="69222"/>
    <lineage>
        <taxon>Bacteria</taxon>
        <taxon>Pseudomonadati</taxon>
        <taxon>Pseudomonadota</taxon>
        <taxon>Gammaproteobacteria</taxon>
        <taxon>Enterobacterales</taxon>
        <taxon>Erwiniaceae</taxon>
        <taxon>Erwinia</taxon>
    </lineage>
</organism>
<accession>A0A014PZA3</accession>
<gene>
    <name evidence="1" type="ORF">BG55_06285</name>
</gene>
<evidence type="ECO:0008006" key="3">
    <source>
        <dbReference type="Google" id="ProtNLM"/>
    </source>
</evidence>
<dbReference type="Gene3D" id="3.40.640.10">
    <property type="entry name" value="Type I PLP-dependent aspartate aminotransferase-like (Major domain)"/>
    <property type="match status" value="1"/>
</dbReference>